<protein>
    <recommendedName>
        <fullName evidence="3">C2H2-type domain-containing protein</fullName>
    </recommendedName>
</protein>
<keyword evidence="2" id="KW-1185">Reference proteome</keyword>
<proteinExistence type="predicted"/>
<dbReference type="EMBL" id="SDWU01000022">
    <property type="protein sequence ID" value="RYB98612.1"/>
    <property type="molecule type" value="Genomic_DNA"/>
</dbReference>
<accession>A0A4Q2SB66</accession>
<gene>
    <name evidence="1" type="ORF">EUA07_17630</name>
</gene>
<evidence type="ECO:0000313" key="1">
    <source>
        <dbReference type="EMBL" id="RYB98612.1"/>
    </source>
</evidence>
<name>A0A4Q2SB66_9ACTN</name>
<dbReference type="AlphaFoldDB" id="A0A4Q2SB66"/>
<dbReference type="RefSeq" id="WP_129456492.1">
    <property type="nucleotide sequence ID" value="NZ_JACXYX010000004.1"/>
</dbReference>
<sequence length="92" mass="9975">MAPTDDQPMDRPCEDCGAAMITGLEPITAGDPDLSARGVSVIGSEWCTNTDCSSNHAVPGLWRVGVNDYTCKVCGERLRTPMDEVVAHRRMH</sequence>
<reference evidence="1 2" key="1">
    <citation type="submission" date="2019-01" db="EMBL/GenBank/DDBJ databases">
        <title>Novel species of Nocardioides.</title>
        <authorList>
            <person name="Liu Q."/>
            <person name="Xin Y.-H."/>
        </authorList>
    </citation>
    <scope>NUCLEOTIDE SEQUENCE [LARGE SCALE GENOMIC DNA]</scope>
    <source>
        <strain evidence="1 2">CGMCC 4.6875</strain>
    </source>
</reference>
<evidence type="ECO:0008006" key="3">
    <source>
        <dbReference type="Google" id="ProtNLM"/>
    </source>
</evidence>
<dbReference type="Proteomes" id="UP000293291">
    <property type="component" value="Unassembled WGS sequence"/>
</dbReference>
<comment type="caution">
    <text evidence="1">The sequence shown here is derived from an EMBL/GenBank/DDBJ whole genome shotgun (WGS) entry which is preliminary data.</text>
</comment>
<organism evidence="1 2">
    <name type="scientific">Nocardioides ganghwensis</name>
    <dbReference type="NCBI Taxonomy" id="252230"/>
    <lineage>
        <taxon>Bacteria</taxon>
        <taxon>Bacillati</taxon>
        <taxon>Actinomycetota</taxon>
        <taxon>Actinomycetes</taxon>
        <taxon>Propionibacteriales</taxon>
        <taxon>Nocardioidaceae</taxon>
        <taxon>Nocardioides</taxon>
    </lineage>
</organism>
<evidence type="ECO:0000313" key="2">
    <source>
        <dbReference type="Proteomes" id="UP000293291"/>
    </source>
</evidence>